<dbReference type="Pfam" id="PF01370">
    <property type="entry name" value="Epimerase"/>
    <property type="match status" value="1"/>
</dbReference>
<evidence type="ECO:0000256" key="1">
    <source>
        <dbReference type="ARBA" id="ARBA00009353"/>
    </source>
</evidence>
<dbReference type="EMBL" id="CP038015">
    <property type="protein sequence ID" value="QBP40362.1"/>
    <property type="molecule type" value="Genomic_DNA"/>
</dbReference>
<dbReference type="OrthoDB" id="9801773at2"/>
<dbReference type="PANTHER" id="PTHR11092:SF0">
    <property type="entry name" value="EPIMERASE FAMILY PROTEIN SDR39U1"/>
    <property type="match status" value="1"/>
</dbReference>
<dbReference type="InterPro" id="IPR010099">
    <property type="entry name" value="SDR39U1"/>
</dbReference>
<dbReference type="SUPFAM" id="SSF51735">
    <property type="entry name" value="NAD(P)-binding Rossmann-fold domains"/>
    <property type="match status" value="1"/>
</dbReference>
<evidence type="ECO:0000259" key="2">
    <source>
        <dbReference type="Pfam" id="PF01370"/>
    </source>
</evidence>
<gene>
    <name evidence="4" type="ORF">E2636_04005</name>
</gene>
<dbReference type="InterPro" id="IPR001509">
    <property type="entry name" value="Epimerase_deHydtase"/>
</dbReference>
<proteinExistence type="inferred from homology"/>
<protein>
    <submittedName>
        <fullName evidence="4">TIGR01777 family protein</fullName>
    </submittedName>
</protein>
<dbReference type="CDD" id="cd05242">
    <property type="entry name" value="SDR_a8"/>
    <property type="match status" value="1"/>
</dbReference>
<dbReference type="Pfam" id="PF08338">
    <property type="entry name" value="DUF1731"/>
    <property type="match status" value="1"/>
</dbReference>
<dbReference type="Proteomes" id="UP000294292">
    <property type="component" value="Chromosome"/>
</dbReference>
<evidence type="ECO:0000313" key="4">
    <source>
        <dbReference type="EMBL" id="QBP40362.1"/>
    </source>
</evidence>
<dbReference type="KEGG" id="panc:E2636_04005"/>
<comment type="similarity">
    <text evidence="1">Belongs to the NAD(P)-dependent epimerase/dehydratase family. SDR39U1 subfamily.</text>
</comment>
<evidence type="ECO:0000313" key="5">
    <source>
        <dbReference type="Proteomes" id="UP000294292"/>
    </source>
</evidence>
<accession>A0A4P6ZVC6</accession>
<name>A0A4P6ZVC6_9BACL</name>
<dbReference type="Gene3D" id="3.40.50.720">
    <property type="entry name" value="NAD(P)-binding Rossmann-like Domain"/>
    <property type="match status" value="1"/>
</dbReference>
<dbReference type="InterPro" id="IPR036291">
    <property type="entry name" value="NAD(P)-bd_dom_sf"/>
</dbReference>
<dbReference type="RefSeq" id="WP_134209095.1">
    <property type="nucleotide sequence ID" value="NZ_CP038015.1"/>
</dbReference>
<feature type="domain" description="DUF1731" evidence="3">
    <location>
        <begin position="251"/>
        <end position="297"/>
    </location>
</feature>
<organism evidence="4 5">
    <name type="scientific">Paenisporosarcina antarctica</name>
    <dbReference type="NCBI Taxonomy" id="417367"/>
    <lineage>
        <taxon>Bacteria</taxon>
        <taxon>Bacillati</taxon>
        <taxon>Bacillota</taxon>
        <taxon>Bacilli</taxon>
        <taxon>Bacillales</taxon>
        <taxon>Caryophanaceae</taxon>
        <taxon>Paenisporosarcina</taxon>
    </lineage>
</organism>
<dbReference type="PANTHER" id="PTHR11092">
    <property type="entry name" value="SUGAR NUCLEOTIDE EPIMERASE RELATED"/>
    <property type="match status" value="1"/>
</dbReference>
<keyword evidence="5" id="KW-1185">Reference proteome</keyword>
<dbReference type="InterPro" id="IPR013549">
    <property type="entry name" value="DUF1731"/>
</dbReference>
<dbReference type="NCBIfam" id="TIGR01777">
    <property type="entry name" value="yfcH"/>
    <property type="match status" value="1"/>
</dbReference>
<feature type="domain" description="NAD-dependent epimerase/dehydratase" evidence="2">
    <location>
        <begin position="3"/>
        <end position="224"/>
    </location>
</feature>
<sequence length="299" mass="33158">MKVAITGGSGFVGQEITKQLADKGHEVYILSRSDKPSNDIVHMVKWLGDDAKPEEQLENIDAWINLAGSSINEGRWTEEQKQKIYDSRMKATDEVLRIIGAVTKKPSVLINASAIGIYPTSEQATYTEHSSSRGEDFLAKTVEDWEKKALEAEQFGTRVACGRFGIILGKVQGALPQMALPYKMGVGGKVGSGNQWVSWVHVSDVAKSILYAIEHDDFNGPFNVTAPDSKQMHDFGKILGEVLHRPHWMPVPAFALKLVLGEKSQLVLKGQRVLPEKLLLHGFKFTYPDLRDALKNIYA</sequence>
<reference evidence="4 5" key="1">
    <citation type="submission" date="2019-03" db="EMBL/GenBank/DDBJ databases">
        <title>Complete genome sequence of Paenisporosarcina antarctica CGMCC 1.6503T.</title>
        <authorList>
            <person name="Rong J.-C."/>
            <person name="Chi N.-Y."/>
            <person name="Zhang Q.-F."/>
        </authorList>
    </citation>
    <scope>NUCLEOTIDE SEQUENCE [LARGE SCALE GENOMIC DNA]</scope>
    <source>
        <strain evidence="4 5">CGMCC 1.6503</strain>
    </source>
</reference>
<dbReference type="AlphaFoldDB" id="A0A4P6ZVC6"/>
<evidence type="ECO:0000259" key="3">
    <source>
        <dbReference type="Pfam" id="PF08338"/>
    </source>
</evidence>